<sequence length="91" mass="10544">MFYKVGITYNLAARFRRLRSDYRWRTLARYSSYQAGQVWDLEHTIHRDFAHLSYSPATAFSGHTECYGEVETILAALPAGTFFLKPVGYDI</sequence>
<name>A0ABW4QYA7_9BACT</name>
<gene>
    <name evidence="2" type="ORF">ACFSDX_17910</name>
</gene>
<dbReference type="Proteomes" id="UP001597197">
    <property type="component" value="Unassembled WGS sequence"/>
</dbReference>
<evidence type="ECO:0000313" key="2">
    <source>
        <dbReference type="EMBL" id="MFD1874326.1"/>
    </source>
</evidence>
<dbReference type="EMBL" id="JBHUFD010000006">
    <property type="protein sequence ID" value="MFD1874326.1"/>
    <property type="molecule type" value="Genomic_DNA"/>
</dbReference>
<dbReference type="InterPro" id="IPR018306">
    <property type="entry name" value="Phage_T5_Orf172_DNA-bd"/>
</dbReference>
<protein>
    <submittedName>
        <fullName evidence="2">GIY-YIG nuclease family protein</fullName>
    </submittedName>
</protein>
<evidence type="ECO:0000313" key="3">
    <source>
        <dbReference type="Proteomes" id="UP001597197"/>
    </source>
</evidence>
<reference evidence="3" key="1">
    <citation type="journal article" date="2019" name="Int. J. Syst. Evol. Microbiol.">
        <title>The Global Catalogue of Microorganisms (GCM) 10K type strain sequencing project: providing services to taxonomists for standard genome sequencing and annotation.</title>
        <authorList>
            <consortium name="The Broad Institute Genomics Platform"/>
            <consortium name="The Broad Institute Genome Sequencing Center for Infectious Disease"/>
            <person name="Wu L."/>
            <person name="Ma J."/>
        </authorList>
    </citation>
    <scope>NUCLEOTIDE SEQUENCE [LARGE SCALE GENOMIC DNA]</scope>
    <source>
        <strain evidence="3">CGMCC 1.15795</strain>
    </source>
</reference>
<accession>A0ABW4QYA7</accession>
<organism evidence="2 3">
    <name type="scientific">Hymenobacter bucti</name>
    <dbReference type="NCBI Taxonomy" id="1844114"/>
    <lineage>
        <taxon>Bacteria</taxon>
        <taxon>Pseudomonadati</taxon>
        <taxon>Bacteroidota</taxon>
        <taxon>Cytophagia</taxon>
        <taxon>Cytophagales</taxon>
        <taxon>Hymenobacteraceae</taxon>
        <taxon>Hymenobacter</taxon>
    </lineage>
</organism>
<dbReference type="Pfam" id="PF10544">
    <property type="entry name" value="T5orf172"/>
    <property type="match status" value="1"/>
</dbReference>
<feature type="domain" description="Bacteriophage T5 Orf172 DNA-binding" evidence="1">
    <location>
        <begin position="3"/>
        <end position="66"/>
    </location>
</feature>
<keyword evidence="3" id="KW-1185">Reference proteome</keyword>
<proteinExistence type="predicted"/>
<comment type="caution">
    <text evidence="2">The sequence shown here is derived from an EMBL/GenBank/DDBJ whole genome shotgun (WGS) entry which is preliminary data.</text>
</comment>
<evidence type="ECO:0000259" key="1">
    <source>
        <dbReference type="Pfam" id="PF10544"/>
    </source>
</evidence>
<dbReference type="RefSeq" id="WP_382316026.1">
    <property type="nucleotide sequence ID" value="NZ_JBHUFD010000006.1"/>
</dbReference>